<comment type="caution">
    <text evidence="2">The sequence shown here is derived from an EMBL/GenBank/DDBJ whole genome shotgun (WGS) entry which is preliminary data.</text>
</comment>
<dbReference type="InterPro" id="IPR003680">
    <property type="entry name" value="Flavodoxin_fold"/>
</dbReference>
<evidence type="ECO:0000313" key="2">
    <source>
        <dbReference type="EMBL" id="NEB69200.1"/>
    </source>
</evidence>
<dbReference type="RefSeq" id="WP_203679599.1">
    <property type="nucleotide sequence ID" value="NZ_JAAGME010000822.1"/>
</dbReference>
<dbReference type="Gene3D" id="3.40.50.360">
    <property type="match status" value="1"/>
</dbReference>
<organism evidence="2 3">
    <name type="scientific">Streptomyces microflavus</name>
    <name type="common">Streptomyces lipmanii</name>
    <dbReference type="NCBI Taxonomy" id="1919"/>
    <lineage>
        <taxon>Bacteria</taxon>
        <taxon>Bacillati</taxon>
        <taxon>Actinomycetota</taxon>
        <taxon>Actinomycetes</taxon>
        <taxon>Kitasatosporales</taxon>
        <taxon>Streptomycetaceae</taxon>
        <taxon>Streptomyces</taxon>
    </lineage>
</organism>
<proteinExistence type="predicted"/>
<accession>A0A6N9V8Q1</accession>
<dbReference type="Proteomes" id="UP000471648">
    <property type="component" value="Unassembled WGS sequence"/>
</dbReference>
<gene>
    <name evidence="2" type="ORF">G3I39_19400</name>
</gene>
<feature type="domain" description="Flavodoxin-like fold" evidence="1">
    <location>
        <begin position="3"/>
        <end position="57"/>
    </location>
</feature>
<sequence length="67" mass="7122">MATLLHVDSAISPTASASRDVTAAFVKAWTEAHPEGRVIHRDLAAHPVPHLDHFAVSAGFADPSEHT</sequence>
<name>A0A6N9V8Q1_STRMI</name>
<dbReference type="Pfam" id="PF02525">
    <property type="entry name" value="Flavodoxin_2"/>
    <property type="match status" value="1"/>
</dbReference>
<dbReference type="EMBL" id="JAAGME010000822">
    <property type="protein sequence ID" value="NEB69200.1"/>
    <property type="molecule type" value="Genomic_DNA"/>
</dbReference>
<dbReference type="InterPro" id="IPR029039">
    <property type="entry name" value="Flavoprotein-like_sf"/>
</dbReference>
<evidence type="ECO:0000259" key="1">
    <source>
        <dbReference type="Pfam" id="PF02525"/>
    </source>
</evidence>
<protein>
    <submittedName>
        <fullName evidence="2">FMN-dependent NADH-azoreductase</fullName>
    </submittedName>
</protein>
<dbReference type="AlphaFoldDB" id="A0A6N9V8Q1"/>
<evidence type="ECO:0000313" key="3">
    <source>
        <dbReference type="Proteomes" id="UP000471648"/>
    </source>
</evidence>
<reference evidence="2 3" key="1">
    <citation type="submission" date="2020-01" db="EMBL/GenBank/DDBJ databases">
        <title>Insect and environment-associated Actinomycetes.</title>
        <authorList>
            <person name="Currrie C."/>
            <person name="Chevrette M."/>
            <person name="Carlson C."/>
            <person name="Stubbendieck R."/>
            <person name="Wendt-Pienkowski E."/>
        </authorList>
    </citation>
    <scope>NUCLEOTIDE SEQUENCE [LARGE SCALE GENOMIC DNA]</scope>
    <source>
        <strain evidence="2 3">SID14438</strain>
    </source>
</reference>
<dbReference type="SUPFAM" id="SSF52218">
    <property type="entry name" value="Flavoproteins"/>
    <property type="match status" value="1"/>
</dbReference>
<feature type="non-terminal residue" evidence="2">
    <location>
        <position position="67"/>
    </location>
</feature>